<evidence type="ECO:0000256" key="6">
    <source>
        <dbReference type="ARBA" id="ARBA00022787"/>
    </source>
</evidence>
<proteinExistence type="inferred from homology"/>
<evidence type="ECO:0000256" key="2">
    <source>
        <dbReference type="ARBA" id="ARBA00010510"/>
    </source>
</evidence>
<keyword evidence="6" id="KW-1000">Mitochondrion outer membrane</keyword>
<keyword evidence="4" id="KW-1134">Transmembrane beta strand</keyword>
<feature type="region of interest" description="Disordered" evidence="10">
    <location>
        <begin position="1"/>
        <end position="21"/>
    </location>
</feature>
<evidence type="ECO:0000256" key="1">
    <source>
        <dbReference type="ARBA" id="ARBA00004374"/>
    </source>
</evidence>
<dbReference type="STRING" id="7260.B4NPA4"/>
<keyword evidence="3" id="KW-0813">Transport</keyword>
<dbReference type="InterPro" id="IPR027246">
    <property type="entry name" value="Porin_Euk/Tom40"/>
</dbReference>
<keyword evidence="8" id="KW-0496">Mitochondrion</keyword>
<evidence type="ECO:0000313" key="11">
    <source>
        <dbReference type="EMBL" id="EDW86344.2"/>
    </source>
</evidence>
<sequence length="304" mass="33645">MSWRRWADELSDKSEKRNPGTVADLHRRCREIIPTPFDGLKIIKNMALNDQLGIGHALTLSVPGNSLYQFSASYIGDHHHIVTGENFPTLTGEIDAKGNLTANITNYLSARIRSKFSATMVDSEVVHSQLSADYLGDDFTFSLILNNVDVKQRTGVIVASYLQELMPTLSVGVELIYQTDETVPGGHAAVVSTVARYQSGNKQWSGSININSLELCYSQSYGQCLRACVEMQADFLKRQALGQLAYHCTLPSAQFNFRGCIDTRGVISAVWEKRLEPLPMLWVIAARMNHVSGNFLLGIGTVMD</sequence>
<dbReference type="HOGENOM" id="CLU_054399_0_0_1"/>
<dbReference type="PANTHER" id="PTHR10802">
    <property type="entry name" value="MITOCHONDRIAL IMPORT RECEPTOR SUBUNIT TOM40"/>
    <property type="match status" value="1"/>
</dbReference>
<dbReference type="KEGG" id="dwi:6652959"/>
<keyword evidence="9" id="KW-0472">Membrane</keyword>
<comment type="subcellular location">
    <subcellularLocation>
        <location evidence="1">Mitochondrion outer membrane</location>
        <topology evidence="1">Multi-pass membrane protein</topology>
    </subcellularLocation>
</comment>
<dbReference type="InterPro" id="IPR037930">
    <property type="entry name" value="Tom40"/>
</dbReference>
<evidence type="ECO:0000256" key="10">
    <source>
        <dbReference type="SAM" id="MobiDB-lite"/>
    </source>
</evidence>
<evidence type="ECO:0000313" key="12">
    <source>
        <dbReference type="Proteomes" id="UP000007798"/>
    </source>
</evidence>
<evidence type="ECO:0000256" key="5">
    <source>
        <dbReference type="ARBA" id="ARBA00022692"/>
    </source>
</evidence>
<dbReference type="InterPro" id="IPR023614">
    <property type="entry name" value="Porin_dom_sf"/>
</dbReference>
<dbReference type="SMR" id="B4NPA4"/>
<dbReference type="Gene3D" id="2.40.160.10">
    <property type="entry name" value="Porin"/>
    <property type="match status" value="1"/>
</dbReference>
<dbReference type="eggNOG" id="KOG3296">
    <property type="taxonomic scope" value="Eukaryota"/>
</dbReference>
<keyword evidence="12" id="KW-1185">Reference proteome</keyword>
<protein>
    <submittedName>
        <fullName evidence="11">Uncharacterized protein</fullName>
    </submittedName>
</protein>
<name>B4NPA4_DROWI</name>
<evidence type="ECO:0000256" key="7">
    <source>
        <dbReference type="ARBA" id="ARBA00022927"/>
    </source>
</evidence>
<dbReference type="InParanoid" id="B4NPA4"/>
<dbReference type="OrthoDB" id="19656at2759"/>
<evidence type="ECO:0000256" key="8">
    <source>
        <dbReference type="ARBA" id="ARBA00023128"/>
    </source>
</evidence>
<dbReference type="GO" id="GO:0005741">
    <property type="term" value="C:mitochondrial outer membrane"/>
    <property type="evidence" value="ECO:0007669"/>
    <property type="project" value="UniProtKB-SubCell"/>
</dbReference>
<keyword evidence="7" id="KW-0653">Protein transport</keyword>
<dbReference type="GO" id="GO:0008320">
    <property type="term" value="F:protein transmembrane transporter activity"/>
    <property type="evidence" value="ECO:0007669"/>
    <property type="project" value="InterPro"/>
</dbReference>
<evidence type="ECO:0000256" key="9">
    <source>
        <dbReference type="ARBA" id="ARBA00023136"/>
    </source>
</evidence>
<keyword evidence="5" id="KW-0812">Transmembrane</keyword>
<dbReference type="GO" id="GO:0030150">
    <property type="term" value="P:protein import into mitochondrial matrix"/>
    <property type="evidence" value="ECO:0007669"/>
    <property type="project" value="InterPro"/>
</dbReference>
<dbReference type="Proteomes" id="UP000007798">
    <property type="component" value="Unassembled WGS sequence"/>
</dbReference>
<organism evidence="11 12">
    <name type="scientific">Drosophila willistoni</name>
    <name type="common">Fruit fly</name>
    <dbReference type="NCBI Taxonomy" id="7260"/>
    <lineage>
        <taxon>Eukaryota</taxon>
        <taxon>Metazoa</taxon>
        <taxon>Ecdysozoa</taxon>
        <taxon>Arthropoda</taxon>
        <taxon>Hexapoda</taxon>
        <taxon>Insecta</taxon>
        <taxon>Pterygota</taxon>
        <taxon>Neoptera</taxon>
        <taxon>Endopterygota</taxon>
        <taxon>Diptera</taxon>
        <taxon>Brachycera</taxon>
        <taxon>Muscomorpha</taxon>
        <taxon>Ephydroidea</taxon>
        <taxon>Drosophilidae</taxon>
        <taxon>Drosophila</taxon>
        <taxon>Sophophora</taxon>
    </lineage>
</organism>
<dbReference type="Pfam" id="PF01459">
    <property type="entry name" value="Porin_3"/>
    <property type="match status" value="1"/>
</dbReference>
<gene>
    <name evidence="11" type="primary">Dwil\GK15603</name>
    <name evidence="11" type="ORF">Dwil_GK15603</name>
</gene>
<dbReference type="EMBL" id="CH964291">
    <property type="protein sequence ID" value="EDW86344.2"/>
    <property type="molecule type" value="Genomic_DNA"/>
</dbReference>
<comment type="similarity">
    <text evidence="2">Belongs to the Tom40 family.</text>
</comment>
<feature type="compositionally biased region" description="Basic and acidic residues" evidence="10">
    <location>
        <begin position="1"/>
        <end position="18"/>
    </location>
</feature>
<dbReference type="CDD" id="cd07305">
    <property type="entry name" value="Porin3_Tom40"/>
    <property type="match status" value="1"/>
</dbReference>
<accession>B4NPA4</accession>
<dbReference type="AlphaFoldDB" id="B4NPA4"/>
<evidence type="ECO:0000256" key="4">
    <source>
        <dbReference type="ARBA" id="ARBA00022452"/>
    </source>
</evidence>
<evidence type="ECO:0000256" key="3">
    <source>
        <dbReference type="ARBA" id="ARBA00022448"/>
    </source>
</evidence>
<reference evidence="11 12" key="1">
    <citation type="journal article" date="2007" name="Nature">
        <title>Evolution of genes and genomes on the Drosophila phylogeny.</title>
        <authorList>
            <consortium name="Drosophila 12 Genomes Consortium"/>
            <person name="Clark A.G."/>
            <person name="Eisen M.B."/>
            <person name="Smith D.R."/>
            <person name="Bergman C.M."/>
            <person name="Oliver B."/>
            <person name="Markow T.A."/>
            <person name="Kaufman T.C."/>
            <person name="Kellis M."/>
            <person name="Gelbart W."/>
            <person name="Iyer V.N."/>
            <person name="Pollard D.A."/>
            <person name="Sackton T.B."/>
            <person name="Larracuente A.M."/>
            <person name="Singh N.D."/>
            <person name="Abad J.P."/>
            <person name="Abt D.N."/>
            <person name="Adryan B."/>
            <person name="Aguade M."/>
            <person name="Akashi H."/>
            <person name="Anderson W.W."/>
            <person name="Aquadro C.F."/>
            <person name="Ardell D.H."/>
            <person name="Arguello R."/>
            <person name="Artieri C.G."/>
            <person name="Barbash D.A."/>
            <person name="Barker D."/>
            <person name="Barsanti P."/>
            <person name="Batterham P."/>
            <person name="Batzoglou S."/>
            <person name="Begun D."/>
            <person name="Bhutkar A."/>
            <person name="Blanco E."/>
            <person name="Bosak S.A."/>
            <person name="Bradley R.K."/>
            <person name="Brand A.D."/>
            <person name="Brent M.R."/>
            <person name="Brooks A.N."/>
            <person name="Brown R.H."/>
            <person name="Butlin R.K."/>
            <person name="Caggese C."/>
            <person name="Calvi B.R."/>
            <person name="Bernardo de Carvalho A."/>
            <person name="Caspi A."/>
            <person name="Castrezana S."/>
            <person name="Celniker S.E."/>
            <person name="Chang J.L."/>
            <person name="Chapple C."/>
            <person name="Chatterji S."/>
            <person name="Chinwalla A."/>
            <person name="Civetta A."/>
            <person name="Clifton S.W."/>
            <person name="Comeron J.M."/>
            <person name="Costello J.C."/>
            <person name="Coyne J.A."/>
            <person name="Daub J."/>
            <person name="David R.G."/>
            <person name="Delcher A.L."/>
            <person name="Delehaunty K."/>
            <person name="Do C.B."/>
            <person name="Ebling H."/>
            <person name="Edwards K."/>
            <person name="Eickbush T."/>
            <person name="Evans J.D."/>
            <person name="Filipski A."/>
            <person name="Findeiss S."/>
            <person name="Freyhult E."/>
            <person name="Fulton L."/>
            <person name="Fulton R."/>
            <person name="Garcia A.C."/>
            <person name="Gardiner A."/>
            <person name="Garfield D.A."/>
            <person name="Garvin B.E."/>
            <person name="Gibson G."/>
            <person name="Gilbert D."/>
            <person name="Gnerre S."/>
            <person name="Godfrey J."/>
            <person name="Good R."/>
            <person name="Gotea V."/>
            <person name="Gravely B."/>
            <person name="Greenberg A.J."/>
            <person name="Griffiths-Jones S."/>
            <person name="Gross S."/>
            <person name="Guigo R."/>
            <person name="Gustafson E.A."/>
            <person name="Haerty W."/>
            <person name="Hahn M.W."/>
            <person name="Halligan D.L."/>
            <person name="Halpern A.L."/>
            <person name="Halter G.M."/>
            <person name="Han M.V."/>
            <person name="Heger A."/>
            <person name="Hillier L."/>
            <person name="Hinrichs A.S."/>
            <person name="Holmes I."/>
            <person name="Hoskins R.A."/>
            <person name="Hubisz M.J."/>
            <person name="Hultmark D."/>
            <person name="Huntley M.A."/>
            <person name="Jaffe D.B."/>
            <person name="Jagadeeshan S."/>
            <person name="Jeck W.R."/>
            <person name="Johnson J."/>
            <person name="Jones C.D."/>
            <person name="Jordan W.C."/>
            <person name="Karpen G.H."/>
            <person name="Kataoka E."/>
            <person name="Keightley P.D."/>
            <person name="Kheradpour P."/>
            <person name="Kirkness E.F."/>
            <person name="Koerich L.B."/>
            <person name="Kristiansen K."/>
            <person name="Kudrna D."/>
            <person name="Kulathinal R.J."/>
            <person name="Kumar S."/>
            <person name="Kwok R."/>
            <person name="Lander E."/>
            <person name="Langley C.H."/>
            <person name="Lapoint R."/>
            <person name="Lazzaro B.P."/>
            <person name="Lee S.J."/>
            <person name="Levesque L."/>
            <person name="Li R."/>
            <person name="Lin C.F."/>
            <person name="Lin M.F."/>
            <person name="Lindblad-Toh K."/>
            <person name="Llopart A."/>
            <person name="Long M."/>
            <person name="Low L."/>
            <person name="Lozovsky E."/>
            <person name="Lu J."/>
            <person name="Luo M."/>
            <person name="Machado C.A."/>
            <person name="Makalowski W."/>
            <person name="Marzo M."/>
            <person name="Matsuda M."/>
            <person name="Matzkin L."/>
            <person name="McAllister B."/>
            <person name="McBride C.S."/>
            <person name="McKernan B."/>
            <person name="McKernan K."/>
            <person name="Mendez-Lago M."/>
            <person name="Minx P."/>
            <person name="Mollenhauer M.U."/>
            <person name="Montooth K."/>
            <person name="Mount S.M."/>
            <person name="Mu X."/>
            <person name="Myers E."/>
            <person name="Negre B."/>
            <person name="Newfeld S."/>
            <person name="Nielsen R."/>
            <person name="Noor M.A."/>
            <person name="O'Grady P."/>
            <person name="Pachter L."/>
            <person name="Papaceit M."/>
            <person name="Parisi M.J."/>
            <person name="Parisi M."/>
            <person name="Parts L."/>
            <person name="Pedersen J.S."/>
            <person name="Pesole G."/>
            <person name="Phillippy A.M."/>
            <person name="Ponting C.P."/>
            <person name="Pop M."/>
            <person name="Porcelli D."/>
            <person name="Powell J.R."/>
            <person name="Prohaska S."/>
            <person name="Pruitt K."/>
            <person name="Puig M."/>
            <person name="Quesneville H."/>
            <person name="Ram K.R."/>
            <person name="Rand D."/>
            <person name="Rasmussen M.D."/>
            <person name="Reed L.K."/>
            <person name="Reenan R."/>
            <person name="Reily A."/>
            <person name="Remington K.A."/>
            <person name="Rieger T.T."/>
            <person name="Ritchie M.G."/>
            <person name="Robin C."/>
            <person name="Rogers Y.H."/>
            <person name="Rohde C."/>
            <person name="Rozas J."/>
            <person name="Rubenfield M.J."/>
            <person name="Ruiz A."/>
            <person name="Russo S."/>
            <person name="Salzberg S.L."/>
            <person name="Sanchez-Gracia A."/>
            <person name="Saranga D.J."/>
            <person name="Sato H."/>
            <person name="Schaeffer S.W."/>
            <person name="Schatz M.C."/>
            <person name="Schlenke T."/>
            <person name="Schwartz R."/>
            <person name="Segarra C."/>
            <person name="Singh R.S."/>
            <person name="Sirot L."/>
            <person name="Sirota M."/>
            <person name="Sisneros N.B."/>
            <person name="Smith C.D."/>
            <person name="Smith T.F."/>
            <person name="Spieth J."/>
            <person name="Stage D.E."/>
            <person name="Stark A."/>
            <person name="Stephan W."/>
            <person name="Strausberg R.L."/>
            <person name="Strempel S."/>
            <person name="Sturgill D."/>
            <person name="Sutton G."/>
            <person name="Sutton G.G."/>
            <person name="Tao W."/>
            <person name="Teichmann S."/>
            <person name="Tobari Y.N."/>
            <person name="Tomimura Y."/>
            <person name="Tsolas J.M."/>
            <person name="Valente V.L."/>
            <person name="Venter E."/>
            <person name="Venter J.C."/>
            <person name="Vicario S."/>
            <person name="Vieira F.G."/>
            <person name="Vilella A.J."/>
            <person name="Villasante A."/>
            <person name="Walenz B."/>
            <person name="Wang J."/>
            <person name="Wasserman M."/>
            <person name="Watts T."/>
            <person name="Wilson D."/>
            <person name="Wilson R.K."/>
            <person name="Wing R.A."/>
            <person name="Wolfner M.F."/>
            <person name="Wong A."/>
            <person name="Wong G.K."/>
            <person name="Wu C.I."/>
            <person name="Wu G."/>
            <person name="Yamamoto D."/>
            <person name="Yang H.P."/>
            <person name="Yang S.P."/>
            <person name="Yorke J.A."/>
            <person name="Yoshida K."/>
            <person name="Zdobnov E."/>
            <person name="Zhang P."/>
            <person name="Zhang Y."/>
            <person name="Zimin A.V."/>
            <person name="Baldwin J."/>
            <person name="Abdouelleil A."/>
            <person name="Abdulkadir J."/>
            <person name="Abebe A."/>
            <person name="Abera B."/>
            <person name="Abreu J."/>
            <person name="Acer S.C."/>
            <person name="Aftuck L."/>
            <person name="Alexander A."/>
            <person name="An P."/>
            <person name="Anderson E."/>
            <person name="Anderson S."/>
            <person name="Arachi H."/>
            <person name="Azer M."/>
            <person name="Bachantsang P."/>
            <person name="Barry A."/>
            <person name="Bayul T."/>
            <person name="Berlin A."/>
            <person name="Bessette D."/>
            <person name="Bloom T."/>
            <person name="Blye J."/>
            <person name="Boguslavskiy L."/>
            <person name="Bonnet C."/>
            <person name="Boukhgalter B."/>
            <person name="Bourzgui I."/>
            <person name="Brown A."/>
            <person name="Cahill P."/>
            <person name="Channer S."/>
            <person name="Cheshatsang Y."/>
            <person name="Chuda L."/>
            <person name="Citroen M."/>
            <person name="Collymore A."/>
            <person name="Cooke P."/>
            <person name="Costello M."/>
            <person name="D'Aco K."/>
            <person name="Daza R."/>
            <person name="De Haan G."/>
            <person name="DeGray S."/>
            <person name="DeMaso C."/>
            <person name="Dhargay N."/>
            <person name="Dooley K."/>
            <person name="Dooley E."/>
            <person name="Doricent M."/>
            <person name="Dorje P."/>
            <person name="Dorjee K."/>
            <person name="Dupes A."/>
            <person name="Elong R."/>
            <person name="Falk J."/>
            <person name="Farina A."/>
            <person name="Faro S."/>
            <person name="Ferguson D."/>
            <person name="Fisher S."/>
            <person name="Foley C.D."/>
            <person name="Franke A."/>
            <person name="Friedrich D."/>
            <person name="Gadbois L."/>
            <person name="Gearin G."/>
            <person name="Gearin C.R."/>
            <person name="Giannoukos G."/>
            <person name="Goode T."/>
            <person name="Graham J."/>
            <person name="Grandbois E."/>
            <person name="Grewal S."/>
            <person name="Gyaltsen K."/>
            <person name="Hafez N."/>
            <person name="Hagos B."/>
            <person name="Hall J."/>
            <person name="Henson C."/>
            <person name="Hollinger A."/>
            <person name="Honan T."/>
            <person name="Huard M.D."/>
            <person name="Hughes L."/>
            <person name="Hurhula B."/>
            <person name="Husby M.E."/>
            <person name="Kamat A."/>
            <person name="Kanga B."/>
            <person name="Kashin S."/>
            <person name="Khazanovich D."/>
            <person name="Kisner P."/>
            <person name="Lance K."/>
            <person name="Lara M."/>
            <person name="Lee W."/>
            <person name="Lennon N."/>
            <person name="Letendre F."/>
            <person name="LeVine R."/>
            <person name="Lipovsky A."/>
            <person name="Liu X."/>
            <person name="Liu J."/>
            <person name="Liu S."/>
            <person name="Lokyitsang T."/>
            <person name="Lokyitsang Y."/>
            <person name="Lubonja R."/>
            <person name="Lui A."/>
            <person name="MacDonald P."/>
            <person name="Magnisalis V."/>
            <person name="Maru K."/>
            <person name="Matthews C."/>
            <person name="McCusker W."/>
            <person name="McDonough S."/>
            <person name="Mehta T."/>
            <person name="Meldrim J."/>
            <person name="Meneus L."/>
            <person name="Mihai O."/>
            <person name="Mihalev A."/>
            <person name="Mihova T."/>
            <person name="Mittelman R."/>
            <person name="Mlenga V."/>
            <person name="Montmayeur A."/>
            <person name="Mulrain L."/>
            <person name="Navidi A."/>
            <person name="Naylor J."/>
            <person name="Negash T."/>
            <person name="Nguyen T."/>
            <person name="Nguyen N."/>
            <person name="Nicol R."/>
            <person name="Norbu C."/>
            <person name="Norbu N."/>
            <person name="Novod N."/>
            <person name="O'Neill B."/>
            <person name="Osman S."/>
            <person name="Markiewicz E."/>
            <person name="Oyono O.L."/>
            <person name="Patti C."/>
            <person name="Phunkhang P."/>
            <person name="Pierre F."/>
            <person name="Priest M."/>
            <person name="Raghuraman S."/>
            <person name="Rege F."/>
            <person name="Reyes R."/>
            <person name="Rise C."/>
            <person name="Rogov P."/>
            <person name="Ross K."/>
            <person name="Ryan E."/>
            <person name="Settipalli S."/>
            <person name="Shea T."/>
            <person name="Sherpa N."/>
            <person name="Shi L."/>
            <person name="Shih D."/>
            <person name="Sparrow T."/>
            <person name="Spaulding J."/>
            <person name="Stalker J."/>
            <person name="Stange-Thomann N."/>
            <person name="Stavropoulos S."/>
            <person name="Stone C."/>
            <person name="Strader C."/>
            <person name="Tesfaye S."/>
            <person name="Thomson T."/>
            <person name="Thoulutsang Y."/>
            <person name="Thoulutsang D."/>
            <person name="Topham K."/>
            <person name="Topping I."/>
            <person name="Tsamla T."/>
            <person name="Vassiliev H."/>
            <person name="Vo A."/>
            <person name="Wangchuk T."/>
            <person name="Wangdi T."/>
            <person name="Weiand M."/>
            <person name="Wilkinson J."/>
            <person name="Wilson A."/>
            <person name="Yadav S."/>
            <person name="Young G."/>
            <person name="Yu Q."/>
            <person name="Zembek L."/>
            <person name="Zhong D."/>
            <person name="Zimmer A."/>
            <person name="Zwirko Z."/>
            <person name="Jaffe D.B."/>
            <person name="Alvarez P."/>
            <person name="Brockman W."/>
            <person name="Butler J."/>
            <person name="Chin C."/>
            <person name="Gnerre S."/>
            <person name="Grabherr M."/>
            <person name="Kleber M."/>
            <person name="Mauceli E."/>
            <person name="MacCallum I."/>
        </authorList>
    </citation>
    <scope>NUCLEOTIDE SEQUENCE [LARGE SCALE GENOMIC DNA]</scope>
    <source>
        <strain evidence="12">Tucson 14030-0811.24</strain>
    </source>
</reference>